<evidence type="ECO:0000313" key="1">
    <source>
        <dbReference type="Proteomes" id="UP000887565"/>
    </source>
</evidence>
<dbReference type="AlphaFoldDB" id="A0A915KQM4"/>
<sequence length="90" mass="10453">MSPIKGRTFMFLVIIVCYYKKENRRAGLANLLFVYIDFIVFLDSSPKYNVGRLDIHIRSCTGGNTDWEGQWTQLKMDEDLGKNWVALNCN</sequence>
<keyword evidence="1" id="KW-1185">Reference proteome</keyword>
<proteinExistence type="predicted"/>
<dbReference type="WBParaSite" id="nRc.2.0.1.t40380-RA">
    <property type="protein sequence ID" value="nRc.2.0.1.t40380-RA"/>
    <property type="gene ID" value="nRc.2.0.1.g40380"/>
</dbReference>
<reference evidence="2" key="1">
    <citation type="submission" date="2022-11" db="UniProtKB">
        <authorList>
            <consortium name="WormBaseParasite"/>
        </authorList>
    </citation>
    <scope>IDENTIFICATION</scope>
</reference>
<accession>A0A915KQM4</accession>
<dbReference type="Proteomes" id="UP000887565">
    <property type="component" value="Unplaced"/>
</dbReference>
<name>A0A915KQM4_ROMCU</name>
<organism evidence="1 2">
    <name type="scientific">Romanomermis culicivorax</name>
    <name type="common">Nematode worm</name>
    <dbReference type="NCBI Taxonomy" id="13658"/>
    <lineage>
        <taxon>Eukaryota</taxon>
        <taxon>Metazoa</taxon>
        <taxon>Ecdysozoa</taxon>
        <taxon>Nematoda</taxon>
        <taxon>Enoplea</taxon>
        <taxon>Dorylaimia</taxon>
        <taxon>Mermithida</taxon>
        <taxon>Mermithoidea</taxon>
        <taxon>Mermithidae</taxon>
        <taxon>Romanomermis</taxon>
    </lineage>
</organism>
<protein>
    <submittedName>
        <fullName evidence="2">Uncharacterized protein</fullName>
    </submittedName>
</protein>
<evidence type="ECO:0000313" key="2">
    <source>
        <dbReference type="WBParaSite" id="nRc.2.0.1.t40380-RA"/>
    </source>
</evidence>